<dbReference type="HOGENOM" id="CLU_067806_0_0_9"/>
<dbReference type="EMBL" id="AWVF01000325">
    <property type="protein sequence ID" value="ERJ91198.1"/>
    <property type="molecule type" value="Genomic_DNA"/>
</dbReference>
<dbReference type="eggNOG" id="ENOG5033BWI">
    <property type="taxonomic scope" value="Bacteria"/>
</dbReference>
<evidence type="ECO:0000313" key="2">
    <source>
        <dbReference type="Proteomes" id="UP000016662"/>
    </source>
</evidence>
<comment type="caution">
    <text evidence="1">The sequence shown here is derived from an EMBL/GenBank/DDBJ whole genome shotgun (WGS) entry which is preliminary data.</text>
</comment>
<dbReference type="PATRIC" id="fig|411473.3.peg.2230"/>
<accession>U2LVQ9</accession>
<dbReference type="STRING" id="411473.RUMCAL_02662"/>
<protein>
    <submittedName>
        <fullName evidence="1">Uncharacterized protein</fullName>
    </submittedName>
</protein>
<reference evidence="1 2" key="1">
    <citation type="submission" date="2013-07" db="EMBL/GenBank/DDBJ databases">
        <authorList>
            <person name="Weinstock G."/>
            <person name="Sodergren E."/>
            <person name="Wylie T."/>
            <person name="Fulton L."/>
            <person name="Fulton R."/>
            <person name="Fronick C."/>
            <person name="O'Laughlin M."/>
            <person name="Godfrey J."/>
            <person name="Miner T."/>
            <person name="Herter B."/>
            <person name="Appelbaum E."/>
            <person name="Cordes M."/>
            <person name="Lek S."/>
            <person name="Wollam A."/>
            <person name="Pepin K.H."/>
            <person name="Palsikar V.B."/>
            <person name="Mitreva M."/>
            <person name="Wilson R.K."/>
        </authorList>
    </citation>
    <scope>NUCLEOTIDE SEQUENCE [LARGE SCALE GENOMIC DNA]</scope>
    <source>
        <strain evidence="1 2">ATCC 27760</strain>
    </source>
</reference>
<gene>
    <name evidence="1" type="ORF">RUMCAL_02662</name>
</gene>
<dbReference type="Proteomes" id="UP000016662">
    <property type="component" value="Unassembled WGS sequence"/>
</dbReference>
<keyword evidence="2" id="KW-1185">Reference proteome</keyword>
<sequence length="351" mass="40164">MDILVFEDDELDTLYSVINKLQLIFHPYICPNGELDFHKIMELQSSDKDIIILVDNNLASPICEIARNGYLKNKDRMYKMAALILWAQFIGAKLSCGFSLFETDSQKLSCYTAESSRLQFLHAVDNIPAHIWKALAFGNIDHVPSQYLSSDYKTDERNFEYNEGVLYLSTEAAIIKIVELLRKESVTAIEKFVEFTNWYADNLMIAESILFYAAAVFANVPNVAMPKKCKSSDFSEVIKGIKNQAWDLTYIVTWSTVYSNETIDKCYMFATDDITQKVIIVNTIPPGECLKALYSIFTTKKEIEMLNILFESKFGKSRILPMKELNDDEKVKNIKAVISEECALLQKMIQE</sequence>
<evidence type="ECO:0000313" key="1">
    <source>
        <dbReference type="EMBL" id="ERJ91198.1"/>
    </source>
</evidence>
<organism evidence="1 2">
    <name type="scientific">Ruminococcus callidus ATCC 27760</name>
    <dbReference type="NCBI Taxonomy" id="411473"/>
    <lineage>
        <taxon>Bacteria</taxon>
        <taxon>Bacillati</taxon>
        <taxon>Bacillota</taxon>
        <taxon>Clostridia</taxon>
        <taxon>Eubacteriales</taxon>
        <taxon>Oscillospiraceae</taxon>
        <taxon>Ruminococcus</taxon>
    </lineage>
</organism>
<name>U2LVQ9_9FIRM</name>
<dbReference type="AlphaFoldDB" id="U2LVQ9"/>
<proteinExistence type="predicted"/>